<protein>
    <submittedName>
        <fullName evidence="3">Uncharacterized protein</fullName>
    </submittedName>
</protein>
<evidence type="ECO:0000256" key="1">
    <source>
        <dbReference type="SAM" id="MobiDB-lite"/>
    </source>
</evidence>
<keyword evidence="4" id="KW-1185">Reference proteome</keyword>
<feature type="region of interest" description="Disordered" evidence="1">
    <location>
        <begin position="139"/>
        <end position="162"/>
    </location>
</feature>
<keyword evidence="2" id="KW-0472">Membrane</keyword>
<organism evidence="3 4">
    <name type="scientific">Stakelama flava</name>
    <dbReference type="NCBI Taxonomy" id="2860338"/>
    <lineage>
        <taxon>Bacteria</taxon>
        <taxon>Pseudomonadati</taxon>
        <taxon>Pseudomonadota</taxon>
        <taxon>Alphaproteobacteria</taxon>
        <taxon>Sphingomonadales</taxon>
        <taxon>Sphingomonadaceae</taxon>
        <taxon>Stakelama</taxon>
    </lineage>
</organism>
<accession>A0ABS6XQ90</accession>
<comment type="caution">
    <text evidence="3">The sequence shown here is derived from an EMBL/GenBank/DDBJ whole genome shotgun (WGS) entry which is preliminary data.</text>
</comment>
<keyword evidence="2" id="KW-0812">Transmembrane</keyword>
<evidence type="ECO:0000313" key="4">
    <source>
        <dbReference type="Proteomes" id="UP001197214"/>
    </source>
</evidence>
<dbReference type="Proteomes" id="UP001197214">
    <property type="component" value="Unassembled WGS sequence"/>
</dbReference>
<sequence length="162" mass="17972">MTFIDFLQELKGWQPLIGTVLGFGALTWGALYNYRLGRKRDDAIREREALAVALALYSEIGLIINELARLANAVGGWYLRFGPSGDNVPAHFSDSFVFPEPTLFKALAPKTGMLSPDVLLLVTRFYGYYGETVGHFPHSRGQGADDQLRRGMGLGPGDQRHR</sequence>
<proteinExistence type="predicted"/>
<name>A0ABS6XQ90_9SPHN</name>
<evidence type="ECO:0000313" key="3">
    <source>
        <dbReference type="EMBL" id="MBW4331575.1"/>
    </source>
</evidence>
<gene>
    <name evidence="3" type="ORF">KY084_11915</name>
</gene>
<feature type="transmembrane region" description="Helical" evidence="2">
    <location>
        <begin position="12"/>
        <end position="31"/>
    </location>
</feature>
<dbReference type="RefSeq" id="WP_219238704.1">
    <property type="nucleotide sequence ID" value="NZ_JAHWZX010000011.1"/>
</dbReference>
<evidence type="ECO:0000256" key="2">
    <source>
        <dbReference type="SAM" id="Phobius"/>
    </source>
</evidence>
<reference evidence="3 4" key="1">
    <citation type="submission" date="2021-07" db="EMBL/GenBank/DDBJ databases">
        <title>Stakelama flava sp. nov., a novel endophytic bacterium isolated from branch of Kandelia candel.</title>
        <authorList>
            <person name="Tuo L."/>
        </authorList>
    </citation>
    <scope>NUCLEOTIDE SEQUENCE [LARGE SCALE GENOMIC DNA]</scope>
    <source>
        <strain evidence="3 4">CBK3Z-3</strain>
    </source>
</reference>
<dbReference type="EMBL" id="JAHWZX010000011">
    <property type="protein sequence ID" value="MBW4331575.1"/>
    <property type="molecule type" value="Genomic_DNA"/>
</dbReference>
<keyword evidence="2" id="KW-1133">Transmembrane helix</keyword>